<reference evidence="4 5" key="1">
    <citation type="journal article" date="2015" name="Genome Biol. Evol.">
        <title>Comparative Genomics of a Bacterivorous Green Alga Reveals Evolutionary Causalities and Consequences of Phago-Mixotrophic Mode of Nutrition.</title>
        <authorList>
            <person name="Burns J.A."/>
            <person name="Paasch A."/>
            <person name="Narechania A."/>
            <person name="Kim E."/>
        </authorList>
    </citation>
    <scope>NUCLEOTIDE SEQUENCE [LARGE SCALE GENOMIC DNA]</scope>
    <source>
        <strain evidence="4 5">PLY_AMNH</strain>
    </source>
</reference>
<feature type="transmembrane region" description="Helical" evidence="2">
    <location>
        <begin position="702"/>
        <end position="722"/>
    </location>
</feature>
<dbReference type="AlphaFoldDB" id="A0AAE0GZK5"/>
<feature type="compositionally biased region" description="Low complexity" evidence="1">
    <location>
        <begin position="255"/>
        <end position="284"/>
    </location>
</feature>
<keyword evidence="2" id="KW-0472">Membrane</keyword>
<dbReference type="Proteomes" id="UP001190700">
    <property type="component" value="Unassembled WGS sequence"/>
</dbReference>
<evidence type="ECO:0000313" key="4">
    <source>
        <dbReference type="EMBL" id="KAK3286266.1"/>
    </source>
</evidence>
<accession>A0AAE0GZK5</accession>
<evidence type="ECO:0000313" key="5">
    <source>
        <dbReference type="Proteomes" id="UP001190700"/>
    </source>
</evidence>
<feature type="region of interest" description="Disordered" evidence="1">
    <location>
        <begin position="245"/>
        <end position="298"/>
    </location>
</feature>
<sequence>MVAGESVEPDPSGVPEDYYWDPAQEGVDEEHALFLSEDFECATITDGDAMVQGATEEVSLSVPMERATPLAQVSTQPQDITVETQATIPGVMRYTGCPHATSEDPSLFFETDVVENAQDTCLGLLTTPSQVVDIGATVDAAVTNAEGTTLLACSPTLPNASNNTSLPLNGSMNQAASCEDSNLLVTPSAAARVPTVTAPTLCTDLQFLKTQSNKFLQEQCLLRNLARGGNKTTLLCRLEKALQAPPVSTTPPNVPSRVSSALPVSQPSSQTSQPSSQNASQSSTIRTSRAPPNNLEAPWVDLTVEQAKNARYSRHEFSGAPEGGPSAKACGLVDPETSSPKDYFELFFPEESRSAWVTNSRKYAVKCGAGTDMYPNYKPFSLGETDRFLGLLVRNGLAPIPDLKFHFVKPEGSFVFGDHRVQGLFERGYARIKEFKALFHVQDPYAPQPPDTPMWKVEPVLAALRKNSQDMWDTGPHVSLDEQDVGFQGRSEFKEKIKFKKEGDGILCDALCERGYTWTFHFRHVPCPQSRAEASALHNRCLYLIKQLRFKWTTIACDNLFISRRFLQWALLDHQTYVFGVARAYARGVPTSVVQLEVSTKAALAAAVGTVKVARTEDFKLFAVSVYDSKPVHMLSTAHSCVELVDKVRQVWDPAQGKKVDLEFQRLNVIDDYNFRMNGVDVADQLRLVYRLDGPWMRMRKWWWAIFLWAIGVAIVNAYLIYTRQCSVKKLVPMTHLEFCERLAQDLCYPSGPAQVNKSARRSSFPSEASSTGKTKYAARLTKGLLTKWTSRFIGKHPISEITSDKDCQLCKLKAAEFSEERSSKRHKVGEKVSKGVQQGRIRAKLCCIACGVNLCGASCWNEFHGL</sequence>
<organism evidence="4 5">
    <name type="scientific">Cymbomonas tetramitiformis</name>
    <dbReference type="NCBI Taxonomy" id="36881"/>
    <lineage>
        <taxon>Eukaryota</taxon>
        <taxon>Viridiplantae</taxon>
        <taxon>Chlorophyta</taxon>
        <taxon>Pyramimonadophyceae</taxon>
        <taxon>Pyramimonadales</taxon>
        <taxon>Pyramimonadaceae</taxon>
        <taxon>Cymbomonas</taxon>
    </lineage>
</organism>
<keyword evidence="2" id="KW-0812">Transmembrane</keyword>
<dbReference type="EMBL" id="LGRX02001366">
    <property type="protein sequence ID" value="KAK3286266.1"/>
    <property type="molecule type" value="Genomic_DNA"/>
</dbReference>
<name>A0AAE0GZK5_9CHLO</name>
<protein>
    <recommendedName>
        <fullName evidence="3">PiggyBac transposable element-derived protein domain-containing protein</fullName>
    </recommendedName>
</protein>
<dbReference type="InterPro" id="IPR029526">
    <property type="entry name" value="PGBD"/>
</dbReference>
<evidence type="ECO:0000256" key="1">
    <source>
        <dbReference type="SAM" id="MobiDB-lite"/>
    </source>
</evidence>
<dbReference type="Pfam" id="PF13843">
    <property type="entry name" value="DDE_Tnp_1_7"/>
    <property type="match status" value="1"/>
</dbReference>
<evidence type="ECO:0000256" key="2">
    <source>
        <dbReference type="SAM" id="Phobius"/>
    </source>
</evidence>
<keyword evidence="5" id="KW-1185">Reference proteome</keyword>
<keyword evidence="2" id="KW-1133">Transmembrane helix</keyword>
<evidence type="ECO:0000259" key="3">
    <source>
        <dbReference type="Pfam" id="PF13843"/>
    </source>
</evidence>
<proteinExistence type="predicted"/>
<comment type="caution">
    <text evidence="4">The sequence shown here is derived from an EMBL/GenBank/DDBJ whole genome shotgun (WGS) entry which is preliminary data.</text>
</comment>
<gene>
    <name evidence="4" type="ORF">CYMTET_6168</name>
</gene>
<feature type="domain" description="PiggyBac transposable element-derived protein" evidence="3">
    <location>
        <begin position="339"/>
        <end position="719"/>
    </location>
</feature>
<dbReference type="PANTHER" id="PTHR46599:SF3">
    <property type="entry name" value="PIGGYBAC TRANSPOSABLE ELEMENT-DERIVED PROTEIN 4"/>
    <property type="match status" value="1"/>
</dbReference>
<dbReference type="PANTHER" id="PTHR46599">
    <property type="entry name" value="PIGGYBAC TRANSPOSABLE ELEMENT-DERIVED PROTEIN 4"/>
    <property type="match status" value="1"/>
</dbReference>